<dbReference type="AlphaFoldDB" id="A0A0C3PQM5"/>
<evidence type="ECO:0008006" key="3">
    <source>
        <dbReference type="Google" id="ProtNLM"/>
    </source>
</evidence>
<reference evidence="1 2" key="1">
    <citation type="submission" date="2014-04" db="EMBL/GenBank/DDBJ databases">
        <authorList>
            <consortium name="DOE Joint Genome Institute"/>
            <person name="Kuo A."/>
            <person name="Kohler A."/>
            <person name="Costa M.D."/>
            <person name="Nagy L.G."/>
            <person name="Floudas D."/>
            <person name="Copeland A."/>
            <person name="Barry K.W."/>
            <person name="Cichocki N."/>
            <person name="Veneault-Fourrey C."/>
            <person name="LaButti K."/>
            <person name="Lindquist E.A."/>
            <person name="Lipzen A."/>
            <person name="Lundell T."/>
            <person name="Morin E."/>
            <person name="Murat C."/>
            <person name="Sun H."/>
            <person name="Tunlid A."/>
            <person name="Henrissat B."/>
            <person name="Grigoriev I.V."/>
            <person name="Hibbett D.S."/>
            <person name="Martin F."/>
            <person name="Nordberg H.P."/>
            <person name="Cantor M.N."/>
            <person name="Hua S.X."/>
        </authorList>
    </citation>
    <scope>NUCLEOTIDE SEQUENCE [LARGE SCALE GENOMIC DNA]</scope>
    <source>
        <strain evidence="1 2">Marx 270</strain>
    </source>
</reference>
<protein>
    <recommendedName>
        <fullName evidence="3">MICOS complex subunit MIC12</fullName>
    </recommendedName>
</protein>
<evidence type="ECO:0000313" key="2">
    <source>
        <dbReference type="Proteomes" id="UP000054217"/>
    </source>
</evidence>
<reference evidence="2" key="2">
    <citation type="submission" date="2015-01" db="EMBL/GenBank/DDBJ databases">
        <title>Evolutionary Origins and Diversification of the Mycorrhizal Mutualists.</title>
        <authorList>
            <consortium name="DOE Joint Genome Institute"/>
            <consortium name="Mycorrhizal Genomics Consortium"/>
            <person name="Kohler A."/>
            <person name="Kuo A."/>
            <person name="Nagy L.G."/>
            <person name="Floudas D."/>
            <person name="Copeland A."/>
            <person name="Barry K.W."/>
            <person name="Cichocki N."/>
            <person name="Veneault-Fourrey C."/>
            <person name="LaButti K."/>
            <person name="Lindquist E.A."/>
            <person name="Lipzen A."/>
            <person name="Lundell T."/>
            <person name="Morin E."/>
            <person name="Murat C."/>
            <person name="Riley R."/>
            <person name="Ohm R."/>
            <person name="Sun H."/>
            <person name="Tunlid A."/>
            <person name="Henrissat B."/>
            <person name="Grigoriev I.V."/>
            <person name="Hibbett D.S."/>
            <person name="Martin F."/>
        </authorList>
    </citation>
    <scope>NUCLEOTIDE SEQUENCE [LARGE SCALE GENOMIC DNA]</scope>
    <source>
        <strain evidence="2">Marx 270</strain>
    </source>
</reference>
<dbReference type="Proteomes" id="UP000054217">
    <property type="component" value="Unassembled WGS sequence"/>
</dbReference>
<keyword evidence="2" id="KW-1185">Reference proteome</keyword>
<dbReference type="InParanoid" id="A0A0C3PQM5"/>
<dbReference type="HOGENOM" id="CLU_177949_0_0_1"/>
<dbReference type="EMBL" id="KN831950">
    <property type="protein sequence ID" value="KIO11311.1"/>
    <property type="molecule type" value="Genomic_DNA"/>
</dbReference>
<accession>A0A0C3PQM5</accession>
<sequence length="103" mass="11360">MSFLAGSVAGALVSGGVYYGFSSLMQSKTTQLRTDLHLLSERLVIASNIVPPPPASTRIVHRPFLTLVQSQWNQEVASVFATVAKWEQHASEWGRKLLYGERS</sequence>
<name>A0A0C3PQM5_PISTI</name>
<dbReference type="OrthoDB" id="3351225at2759"/>
<evidence type="ECO:0000313" key="1">
    <source>
        <dbReference type="EMBL" id="KIO11311.1"/>
    </source>
</evidence>
<organism evidence="1 2">
    <name type="scientific">Pisolithus tinctorius Marx 270</name>
    <dbReference type="NCBI Taxonomy" id="870435"/>
    <lineage>
        <taxon>Eukaryota</taxon>
        <taxon>Fungi</taxon>
        <taxon>Dikarya</taxon>
        <taxon>Basidiomycota</taxon>
        <taxon>Agaricomycotina</taxon>
        <taxon>Agaricomycetes</taxon>
        <taxon>Agaricomycetidae</taxon>
        <taxon>Boletales</taxon>
        <taxon>Sclerodermatineae</taxon>
        <taxon>Pisolithaceae</taxon>
        <taxon>Pisolithus</taxon>
    </lineage>
</organism>
<proteinExistence type="predicted"/>
<gene>
    <name evidence="1" type="ORF">M404DRAFT_994987</name>
</gene>